<protein>
    <recommendedName>
        <fullName evidence="1">Stage 0 sporulation protein A homolog</fullName>
    </recommendedName>
</protein>
<keyword evidence="4 10" id="KW-0238">DNA-binding</keyword>
<dbReference type="OrthoDB" id="9779069at2"/>
<name>A0A1M6PIM9_9FIRM</name>
<evidence type="ECO:0000256" key="2">
    <source>
        <dbReference type="ARBA" id="ARBA00022553"/>
    </source>
</evidence>
<dbReference type="SMART" id="SM00448">
    <property type="entry name" value="REC"/>
    <property type="match status" value="1"/>
</dbReference>
<dbReference type="InterPro" id="IPR016032">
    <property type="entry name" value="Sig_transdc_resp-reg_C-effctor"/>
</dbReference>
<reference evidence="11" key="1">
    <citation type="submission" date="2016-11" db="EMBL/GenBank/DDBJ databases">
        <authorList>
            <person name="Varghese N."/>
            <person name="Submissions S."/>
        </authorList>
    </citation>
    <scope>NUCLEOTIDE SEQUENCE [LARGE SCALE GENOMIC DNA]</scope>
    <source>
        <strain evidence="11">DSM 17957</strain>
    </source>
</reference>
<evidence type="ECO:0000259" key="9">
    <source>
        <dbReference type="PROSITE" id="PS50110"/>
    </source>
</evidence>
<dbReference type="Proteomes" id="UP000184536">
    <property type="component" value="Unassembled WGS sequence"/>
</dbReference>
<dbReference type="InterPro" id="IPR011006">
    <property type="entry name" value="CheY-like_superfamily"/>
</dbReference>
<gene>
    <name evidence="10" type="ORF">SAMN02745975_03593</name>
</gene>
<dbReference type="PROSITE" id="PS00622">
    <property type="entry name" value="HTH_LUXR_1"/>
    <property type="match status" value="1"/>
</dbReference>
<keyword evidence="2 7" id="KW-0597">Phosphoprotein</keyword>
<evidence type="ECO:0000256" key="5">
    <source>
        <dbReference type="ARBA" id="ARBA00023163"/>
    </source>
</evidence>
<evidence type="ECO:0000256" key="7">
    <source>
        <dbReference type="PROSITE-ProRule" id="PRU00169"/>
    </source>
</evidence>
<dbReference type="GO" id="GO:0003677">
    <property type="term" value="F:DNA binding"/>
    <property type="evidence" value="ECO:0007669"/>
    <property type="project" value="UniProtKB-KW"/>
</dbReference>
<dbReference type="PROSITE" id="PS50110">
    <property type="entry name" value="RESPONSE_REGULATORY"/>
    <property type="match status" value="1"/>
</dbReference>
<dbReference type="PRINTS" id="PR00038">
    <property type="entry name" value="HTHLUXR"/>
</dbReference>
<feature type="modified residue" description="4-aspartylphosphate" evidence="7">
    <location>
        <position position="56"/>
    </location>
</feature>
<organism evidence="10 11">
    <name type="scientific">Geosporobacter subterraneus DSM 17957</name>
    <dbReference type="NCBI Taxonomy" id="1121919"/>
    <lineage>
        <taxon>Bacteria</taxon>
        <taxon>Bacillati</taxon>
        <taxon>Bacillota</taxon>
        <taxon>Clostridia</taxon>
        <taxon>Peptostreptococcales</taxon>
        <taxon>Thermotaleaceae</taxon>
        <taxon>Geosporobacter</taxon>
    </lineage>
</organism>
<dbReference type="AlphaFoldDB" id="A0A1M6PIM9"/>
<evidence type="ECO:0000256" key="3">
    <source>
        <dbReference type="ARBA" id="ARBA00023015"/>
    </source>
</evidence>
<dbReference type="SMART" id="SM00421">
    <property type="entry name" value="HTH_LUXR"/>
    <property type="match status" value="1"/>
</dbReference>
<feature type="domain" description="Response regulatory" evidence="9">
    <location>
        <begin position="5"/>
        <end position="121"/>
    </location>
</feature>
<dbReference type="CDD" id="cd06170">
    <property type="entry name" value="LuxR_C_like"/>
    <property type="match status" value="1"/>
</dbReference>
<evidence type="ECO:0000256" key="4">
    <source>
        <dbReference type="ARBA" id="ARBA00023125"/>
    </source>
</evidence>
<dbReference type="RefSeq" id="WP_110942567.1">
    <property type="nucleotide sequence ID" value="NZ_FQZV01000070.1"/>
</dbReference>
<evidence type="ECO:0000313" key="10">
    <source>
        <dbReference type="EMBL" id="SHK07764.1"/>
    </source>
</evidence>
<dbReference type="Gene3D" id="3.40.50.2300">
    <property type="match status" value="1"/>
</dbReference>
<keyword evidence="3" id="KW-0805">Transcription regulation</keyword>
<accession>A0A1M6PIM9</accession>
<dbReference type="STRING" id="1121919.SAMN02745975_03593"/>
<dbReference type="InterPro" id="IPR058245">
    <property type="entry name" value="NreC/VraR/RcsB-like_REC"/>
</dbReference>
<dbReference type="GO" id="GO:0006355">
    <property type="term" value="P:regulation of DNA-templated transcription"/>
    <property type="evidence" value="ECO:0007669"/>
    <property type="project" value="InterPro"/>
</dbReference>
<comment type="function">
    <text evidence="6">May play the central regulatory role in sporulation. It may be an element of the effector pathway responsible for the activation of sporulation genes in response to nutritional stress. Spo0A may act in concert with spo0H (a sigma factor) to control the expression of some genes that are critical to the sporulation process.</text>
</comment>
<dbReference type="PROSITE" id="PS50043">
    <property type="entry name" value="HTH_LUXR_2"/>
    <property type="match status" value="1"/>
</dbReference>
<evidence type="ECO:0000256" key="6">
    <source>
        <dbReference type="ARBA" id="ARBA00024867"/>
    </source>
</evidence>
<evidence type="ECO:0000313" key="11">
    <source>
        <dbReference type="Proteomes" id="UP000184536"/>
    </source>
</evidence>
<dbReference type="GO" id="GO:0000160">
    <property type="term" value="P:phosphorelay signal transduction system"/>
    <property type="evidence" value="ECO:0007669"/>
    <property type="project" value="InterPro"/>
</dbReference>
<dbReference type="SUPFAM" id="SSF46894">
    <property type="entry name" value="C-terminal effector domain of the bipartite response regulators"/>
    <property type="match status" value="1"/>
</dbReference>
<evidence type="ECO:0000259" key="8">
    <source>
        <dbReference type="PROSITE" id="PS50043"/>
    </source>
</evidence>
<dbReference type="Pfam" id="PF00196">
    <property type="entry name" value="GerE"/>
    <property type="match status" value="1"/>
</dbReference>
<dbReference type="PANTHER" id="PTHR43214:SF40">
    <property type="entry name" value="TRANSCRIPTIONAL REGULATORY PROTEIN LNRK"/>
    <property type="match status" value="1"/>
</dbReference>
<keyword evidence="11" id="KW-1185">Reference proteome</keyword>
<dbReference type="Pfam" id="PF00072">
    <property type="entry name" value="Response_reg"/>
    <property type="match status" value="1"/>
</dbReference>
<proteinExistence type="predicted"/>
<feature type="domain" description="HTH luxR-type" evidence="8">
    <location>
        <begin position="149"/>
        <end position="214"/>
    </location>
</feature>
<dbReference type="PANTHER" id="PTHR43214">
    <property type="entry name" value="TWO-COMPONENT RESPONSE REGULATOR"/>
    <property type="match status" value="1"/>
</dbReference>
<keyword evidence="5" id="KW-0804">Transcription</keyword>
<dbReference type="InterPro" id="IPR000792">
    <property type="entry name" value="Tscrpt_reg_LuxR_C"/>
</dbReference>
<dbReference type="CDD" id="cd17535">
    <property type="entry name" value="REC_NarL-like"/>
    <property type="match status" value="1"/>
</dbReference>
<dbReference type="InterPro" id="IPR039420">
    <property type="entry name" value="WalR-like"/>
</dbReference>
<evidence type="ECO:0000256" key="1">
    <source>
        <dbReference type="ARBA" id="ARBA00018672"/>
    </source>
</evidence>
<sequence length="217" mass="24340">MPKIKTLIVDDQKILTQGLKMILDLEEDIEVTAVASNGQEALSLCHWQCPDVILMDIKMPIMNGVEATEKISALFPGTRIIILTTFHDKEFIFDALKKGACGYLLKESPPEKILEAVRTVYQGGSILQPSIASKVIEEFSRLSPVPKEKDPRMNLLTEREIEILTLIGDGKNNKEIASALYLSEGTVRNHVTHILEKLDLRDRTQLAIFAIRNHLIP</sequence>
<dbReference type="SUPFAM" id="SSF52172">
    <property type="entry name" value="CheY-like"/>
    <property type="match status" value="1"/>
</dbReference>
<dbReference type="EMBL" id="FQZV01000070">
    <property type="protein sequence ID" value="SHK07764.1"/>
    <property type="molecule type" value="Genomic_DNA"/>
</dbReference>
<dbReference type="InterPro" id="IPR001789">
    <property type="entry name" value="Sig_transdc_resp-reg_receiver"/>
</dbReference>